<evidence type="ECO:0000313" key="4">
    <source>
        <dbReference type="EMBL" id="KMZ60064.1"/>
    </source>
</evidence>
<organism evidence="4 5">
    <name type="scientific">Zostera marina</name>
    <name type="common">Eelgrass</name>
    <dbReference type="NCBI Taxonomy" id="29655"/>
    <lineage>
        <taxon>Eukaryota</taxon>
        <taxon>Viridiplantae</taxon>
        <taxon>Streptophyta</taxon>
        <taxon>Embryophyta</taxon>
        <taxon>Tracheophyta</taxon>
        <taxon>Spermatophyta</taxon>
        <taxon>Magnoliopsida</taxon>
        <taxon>Liliopsida</taxon>
        <taxon>Zosteraceae</taxon>
        <taxon>Zostera</taxon>
    </lineage>
</organism>
<dbReference type="OrthoDB" id="10261640at2759"/>
<evidence type="ECO:0000256" key="2">
    <source>
        <dbReference type="ARBA" id="ARBA00022737"/>
    </source>
</evidence>
<dbReference type="SMART" id="SM00320">
    <property type="entry name" value="WD40"/>
    <property type="match status" value="1"/>
</dbReference>
<keyword evidence="5" id="KW-1185">Reference proteome</keyword>
<dbReference type="InterPro" id="IPR015943">
    <property type="entry name" value="WD40/YVTN_repeat-like_dom_sf"/>
</dbReference>
<dbReference type="Pfam" id="PF00400">
    <property type="entry name" value="WD40"/>
    <property type="match status" value="1"/>
</dbReference>
<dbReference type="SUPFAM" id="SSF50978">
    <property type="entry name" value="WD40 repeat-like"/>
    <property type="match status" value="1"/>
</dbReference>
<dbReference type="PROSITE" id="PS50082">
    <property type="entry name" value="WD_REPEATS_2"/>
    <property type="match status" value="1"/>
</dbReference>
<dbReference type="InterPro" id="IPR001680">
    <property type="entry name" value="WD40_rpt"/>
</dbReference>
<proteinExistence type="predicted"/>
<dbReference type="InterPro" id="IPR051179">
    <property type="entry name" value="WD_repeat_multifunction"/>
</dbReference>
<protein>
    <submittedName>
        <fullName evidence="4">Uncharacterized protein</fullName>
    </submittedName>
</protein>
<sequence>MWDADRKTYLNMFSGHGSSVTCGDFTPDGKTICTGSDDAILRIWNPNTGETIHVVNGRIDNCNLKKR</sequence>
<keyword evidence="1 3" id="KW-0853">WD repeat</keyword>
<dbReference type="PANTHER" id="PTHR19857:SF8">
    <property type="entry name" value="ANGIO-ASSOCIATED MIGRATORY CELL PROTEIN"/>
    <property type="match status" value="1"/>
</dbReference>
<feature type="repeat" description="WD" evidence="3">
    <location>
        <begin position="13"/>
        <end position="54"/>
    </location>
</feature>
<dbReference type="InterPro" id="IPR036322">
    <property type="entry name" value="WD40_repeat_dom_sf"/>
</dbReference>
<evidence type="ECO:0000256" key="3">
    <source>
        <dbReference type="PROSITE-ProRule" id="PRU00221"/>
    </source>
</evidence>
<dbReference type="AlphaFoldDB" id="A0A0K9NTF9"/>
<evidence type="ECO:0000313" key="5">
    <source>
        <dbReference type="Proteomes" id="UP000036987"/>
    </source>
</evidence>
<dbReference type="STRING" id="29655.A0A0K9NTF9"/>
<dbReference type="EMBL" id="LFYR01001647">
    <property type="protein sequence ID" value="KMZ60064.1"/>
    <property type="molecule type" value="Genomic_DNA"/>
</dbReference>
<reference evidence="5" key="1">
    <citation type="journal article" date="2016" name="Nature">
        <title>The genome of the seagrass Zostera marina reveals angiosperm adaptation to the sea.</title>
        <authorList>
            <person name="Olsen J.L."/>
            <person name="Rouze P."/>
            <person name="Verhelst B."/>
            <person name="Lin Y.-C."/>
            <person name="Bayer T."/>
            <person name="Collen J."/>
            <person name="Dattolo E."/>
            <person name="De Paoli E."/>
            <person name="Dittami S."/>
            <person name="Maumus F."/>
            <person name="Michel G."/>
            <person name="Kersting A."/>
            <person name="Lauritano C."/>
            <person name="Lohaus R."/>
            <person name="Toepel M."/>
            <person name="Tonon T."/>
            <person name="Vanneste K."/>
            <person name="Amirebrahimi M."/>
            <person name="Brakel J."/>
            <person name="Bostroem C."/>
            <person name="Chovatia M."/>
            <person name="Grimwood J."/>
            <person name="Jenkins J.W."/>
            <person name="Jueterbock A."/>
            <person name="Mraz A."/>
            <person name="Stam W.T."/>
            <person name="Tice H."/>
            <person name="Bornberg-Bauer E."/>
            <person name="Green P.J."/>
            <person name="Pearson G.A."/>
            <person name="Procaccini G."/>
            <person name="Duarte C.M."/>
            <person name="Schmutz J."/>
            <person name="Reusch T.B.H."/>
            <person name="Van de Peer Y."/>
        </authorList>
    </citation>
    <scope>NUCLEOTIDE SEQUENCE [LARGE SCALE GENOMIC DNA]</scope>
    <source>
        <strain evidence="5">cv. Finnish</strain>
    </source>
</reference>
<dbReference type="PANTHER" id="PTHR19857">
    <property type="entry name" value="MITOCHONDRIAL DIVISION PROTEIN 1-RELATED"/>
    <property type="match status" value="1"/>
</dbReference>
<evidence type="ECO:0000256" key="1">
    <source>
        <dbReference type="ARBA" id="ARBA00022574"/>
    </source>
</evidence>
<dbReference type="Gene3D" id="2.130.10.10">
    <property type="entry name" value="YVTN repeat-like/Quinoprotein amine dehydrogenase"/>
    <property type="match status" value="1"/>
</dbReference>
<dbReference type="Proteomes" id="UP000036987">
    <property type="component" value="Unassembled WGS sequence"/>
</dbReference>
<keyword evidence="2" id="KW-0677">Repeat</keyword>
<comment type="caution">
    <text evidence="4">The sequence shown here is derived from an EMBL/GenBank/DDBJ whole genome shotgun (WGS) entry which is preliminary data.</text>
</comment>
<accession>A0A0K9NTF9</accession>
<name>A0A0K9NTF9_ZOSMR</name>
<dbReference type="PROSITE" id="PS50294">
    <property type="entry name" value="WD_REPEATS_REGION"/>
    <property type="match status" value="1"/>
</dbReference>
<gene>
    <name evidence="4" type="ORF">ZOSMA_612G00010</name>
</gene>